<evidence type="ECO:0000256" key="1">
    <source>
        <dbReference type="SAM" id="SignalP"/>
    </source>
</evidence>
<dbReference type="InterPro" id="IPR000073">
    <property type="entry name" value="AB_hydrolase_1"/>
</dbReference>
<dbReference type="PANTHER" id="PTHR37017">
    <property type="entry name" value="AB HYDROLASE-1 DOMAIN-CONTAINING PROTEIN-RELATED"/>
    <property type="match status" value="1"/>
</dbReference>
<accession>A0A1M5I9W7</accession>
<dbReference type="Proteomes" id="UP000184485">
    <property type="component" value="Unassembled WGS sequence"/>
</dbReference>
<organism evidence="3 4">
    <name type="scientific">Kaistia soli DSM 19436</name>
    <dbReference type="NCBI Taxonomy" id="1122133"/>
    <lineage>
        <taxon>Bacteria</taxon>
        <taxon>Pseudomonadati</taxon>
        <taxon>Pseudomonadota</taxon>
        <taxon>Alphaproteobacteria</taxon>
        <taxon>Hyphomicrobiales</taxon>
        <taxon>Kaistiaceae</taxon>
        <taxon>Kaistia</taxon>
    </lineage>
</organism>
<dbReference type="EMBL" id="FQUP01000004">
    <property type="protein sequence ID" value="SHG25051.1"/>
    <property type="molecule type" value="Genomic_DNA"/>
</dbReference>
<keyword evidence="1" id="KW-0732">Signal</keyword>
<feature type="domain" description="AB hydrolase-1" evidence="2">
    <location>
        <begin position="29"/>
        <end position="242"/>
    </location>
</feature>
<protein>
    <submittedName>
        <fullName evidence="3">Pimeloyl-ACP methyl ester carboxylesterase</fullName>
    </submittedName>
</protein>
<feature type="chain" id="PRO_5013245861" evidence="1">
    <location>
        <begin position="20"/>
        <end position="248"/>
    </location>
</feature>
<dbReference type="InterPro" id="IPR052897">
    <property type="entry name" value="Sec-Metab_Biosynth_Hydrolase"/>
</dbReference>
<dbReference type="SUPFAM" id="SSF53474">
    <property type="entry name" value="alpha/beta-Hydrolases"/>
    <property type="match status" value="1"/>
</dbReference>
<dbReference type="AlphaFoldDB" id="A0A1M5I9W7"/>
<proteinExistence type="predicted"/>
<dbReference type="STRING" id="1122133.SAMN02745157_3811"/>
<evidence type="ECO:0000313" key="3">
    <source>
        <dbReference type="EMBL" id="SHG25051.1"/>
    </source>
</evidence>
<keyword evidence="4" id="KW-1185">Reference proteome</keyword>
<name>A0A1M5I9W7_9HYPH</name>
<dbReference type="PANTHER" id="PTHR37017:SF11">
    <property type="entry name" value="ESTERASE_LIPASE_THIOESTERASE DOMAIN-CONTAINING PROTEIN"/>
    <property type="match status" value="1"/>
</dbReference>
<dbReference type="RefSeq" id="WP_073055962.1">
    <property type="nucleotide sequence ID" value="NZ_FQUP01000004.1"/>
</dbReference>
<evidence type="ECO:0000313" key="4">
    <source>
        <dbReference type="Proteomes" id="UP000184485"/>
    </source>
</evidence>
<dbReference type="Pfam" id="PF12697">
    <property type="entry name" value="Abhydrolase_6"/>
    <property type="match status" value="1"/>
</dbReference>
<reference evidence="3 4" key="1">
    <citation type="submission" date="2016-11" db="EMBL/GenBank/DDBJ databases">
        <authorList>
            <person name="Jaros S."/>
            <person name="Januszkiewicz K."/>
            <person name="Wedrychowicz H."/>
        </authorList>
    </citation>
    <scope>NUCLEOTIDE SEQUENCE [LARGE SCALE GENOMIC DNA]</scope>
    <source>
        <strain evidence="3 4">DSM 19436</strain>
    </source>
</reference>
<dbReference type="OrthoDB" id="9814966at2"/>
<dbReference type="InterPro" id="IPR029058">
    <property type="entry name" value="AB_hydrolase_fold"/>
</dbReference>
<dbReference type="Gene3D" id="3.40.50.1820">
    <property type="entry name" value="alpha/beta hydrolase"/>
    <property type="match status" value="1"/>
</dbReference>
<sequence length="248" mass="25391">MQIVMTTLLLAAATLGATAAVAQEKAKNVVLVHGAFADETSWDKVAAILKAKGFSVTQVKNPLTSLADDVTATKAALDAQSGPTVLVAHSWGGVVIGEAGSDQKVKALVYVSAFAPDKGESLNKLLEGAPPSEGTKAIRPNAEGGLIFDPAAFPTLFAGDLPKAEAEAMAATQIPSNPANFGAVAEVAAWHDKPTFYVVTTKDMVIPPDAQRFFAGRMKASVTEIPASHAGLVSEADAVAAVIDGAAQ</sequence>
<evidence type="ECO:0000259" key="2">
    <source>
        <dbReference type="Pfam" id="PF12697"/>
    </source>
</evidence>
<gene>
    <name evidence="3" type="ORF">SAMN02745157_3811</name>
</gene>
<feature type="signal peptide" evidence="1">
    <location>
        <begin position="1"/>
        <end position="19"/>
    </location>
</feature>